<evidence type="ECO:0000313" key="1">
    <source>
        <dbReference type="EnsemblPlants" id="AVESA.00010b.r2.6CG1115680.1.CDS"/>
    </source>
</evidence>
<dbReference type="EnsemblPlants" id="AVESA.00010b.r2.6CG1115680.1">
    <property type="protein sequence ID" value="AVESA.00010b.r2.6CG1115680.1.CDS"/>
    <property type="gene ID" value="AVESA.00010b.r2.6CG1115680"/>
</dbReference>
<evidence type="ECO:0000313" key="2">
    <source>
        <dbReference type="Proteomes" id="UP001732700"/>
    </source>
</evidence>
<keyword evidence="2" id="KW-1185">Reference proteome</keyword>
<sequence length="984" mass="111582">MTSFVQNDLVTSAIFNGSHVGGAWTNVKSSSNRGNNRGHKDTDSRTGPAQGGSKSVPNGSFGSDNSKDLSNEAERKLKKSRTKKVMRPDIILSELRDAMVLLDEDTLRKKNQDDLMSIQPEQRCMSYLLAQNNNSVMLSINALKKTNSFKGFINKSIDLLKRDKQHKIRKKKAELIGTEVNCNNLLKRLMEGNEVSKQQLKIVSIIGVGGLGKTTIAKVVYEKLKVHFDCGAFISVSFNPNIAKIFKNILHQFGKTNTDSNNEDQLINELKEFLRNKRYFVVIDDIWDLSVWDKIKCALAENNCGSRLITTTRNRNVAQHVGGVYQLKPLSVIDSGKLFYQRIFGAEQKRPPIELAEISESILKRCGRIPLAIITIASVLKSKLGDENTHKYWSKVNQSLGIELECSAMKNMRKILSVSYNELPLHLKNCLLYLSIFPEDHVIEREQLVWRWIAEDLIPEVHGRTSEQVGNEVFNELINRSLIQPTDIQYDGTALGCRVHDMILELIISISTKDNFVTIVDHQERKFELRKIHRLSYKVTYAEKAVRKMGRDELSQVQSFSVLGHVREIPRLRDFRALRLRVLDLGSCRFIENHHIKNLGRLTELKYLDLSQTSITELPSQIGNLKYLETLDLRCRIEKLPSTIAALKNLQRLFVDSSVRLPDEIGCMQGLQMLLCASMSCNYIRFVEELGKLNLMGALQITFGKPADMADEVSTYTTCFVSSLNKMGNLQCLKIDCEEGSLLDSLIEVRLVFPCLRMLRIAYISRLPKWIGWVQSLVQLEVKVVVVQVEDLDMLEGIVGLLYLELEVKDASNKIINIGNRGFQNLKEFHFICWNDGMGLVFAESAMPELDTLHLCFQTCKTMCMYGGVDDSGIHHLTSLKNLFVDISCSGSNNMEVEAVEASISRAADKHRTQLILEIQRCSESDTMDEKVHKDNKGITKNSMRRRRITRATVGIAFRVRAARSEWSRTLKKRLATPSAKTPE</sequence>
<reference evidence="1" key="1">
    <citation type="submission" date="2021-05" db="EMBL/GenBank/DDBJ databases">
        <authorList>
            <person name="Scholz U."/>
            <person name="Mascher M."/>
            <person name="Fiebig A."/>
        </authorList>
    </citation>
    <scope>NUCLEOTIDE SEQUENCE [LARGE SCALE GENOMIC DNA]</scope>
</reference>
<dbReference type="Proteomes" id="UP001732700">
    <property type="component" value="Chromosome 6C"/>
</dbReference>
<organism evidence="1 2">
    <name type="scientific">Avena sativa</name>
    <name type="common">Oat</name>
    <dbReference type="NCBI Taxonomy" id="4498"/>
    <lineage>
        <taxon>Eukaryota</taxon>
        <taxon>Viridiplantae</taxon>
        <taxon>Streptophyta</taxon>
        <taxon>Embryophyta</taxon>
        <taxon>Tracheophyta</taxon>
        <taxon>Spermatophyta</taxon>
        <taxon>Magnoliopsida</taxon>
        <taxon>Liliopsida</taxon>
        <taxon>Poales</taxon>
        <taxon>Poaceae</taxon>
        <taxon>BOP clade</taxon>
        <taxon>Pooideae</taxon>
        <taxon>Poodae</taxon>
        <taxon>Poeae</taxon>
        <taxon>Poeae Chloroplast Group 1 (Aveneae type)</taxon>
        <taxon>Aveninae</taxon>
        <taxon>Avena</taxon>
    </lineage>
</organism>
<reference evidence="1" key="2">
    <citation type="submission" date="2025-09" db="UniProtKB">
        <authorList>
            <consortium name="EnsemblPlants"/>
        </authorList>
    </citation>
    <scope>IDENTIFICATION</scope>
</reference>
<proteinExistence type="predicted"/>
<accession>A0ACD5ZAG8</accession>
<protein>
    <submittedName>
        <fullName evidence="1">Uncharacterized protein</fullName>
    </submittedName>
</protein>
<name>A0ACD5ZAG8_AVESA</name>